<protein>
    <recommendedName>
        <fullName evidence="3">TonB C-terminal domain-containing protein</fullName>
    </recommendedName>
</protein>
<evidence type="ECO:0000313" key="1">
    <source>
        <dbReference type="EMBL" id="SFU69076.1"/>
    </source>
</evidence>
<dbReference type="Proteomes" id="UP000199138">
    <property type="component" value="Unassembled WGS sequence"/>
</dbReference>
<gene>
    <name evidence="1" type="ORF">SAMN05216480_113101</name>
</gene>
<dbReference type="EMBL" id="FPBK01000013">
    <property type="protein sequence ID" value="SFU69076.1"/>
    <property type="molecule type" value="Genomic_DNA"/>
</dbReference>
<evidence type="ECO:0000313" key="2">
    <source>
        <dbReference type="Proteomes" id="UP000199138"/>
    </source>
</evidence>
<evidence type="ECO:0008006" key="3">
    <source>
        <dbReference type="Google" id="ProtNLM"/>
    </source>
</evidence>
<accession>A0A1I7I8I6</accession>
<dbReference type="STRING" id="1224947.SAMN05216480_113101"/>
<dbReference type="OrthoDB" id="1445953at2"/>
<dbReference type="AlphaFoldDB" id="A0A1I7I8I6"/>
<keyword evidence="2" id="KW-1185">Reference proteome</keyword>
<sequence length="80" mass="9246">MIRIALKKEKSLKSINGTIKVIFKFGKEDVFLVEEFKGELSPAQQDKIIKIINSTAILTPAYYQNKPVDLYRRMSLPLKF</sequence>
<organism evidence="1 2">
    <name type="scientific">Pustulibacterium marinum</name>
    <dbReference type="NCBI Taxonomy" id="1224947"/>
    <lineage>
        <taxon>Bacteria</taxon>
        <taxon>Pseudomonadati</taxon>
        <taxon>Bacteroidota</taxon>
        <taxon>Flavobacteriia</taxon>
        <taxon>Flavobacteriales</taxon>
        <taxon>Flavobacteriaceae</taxon>
        <taxon>Pustulibacterium</taxon>
    </lineage>
</organism>
<reference evidence="1 2" key="1">
    <citation type="submission" date="2016-10" db="EMBL/GenBank/DDBJ databases">
        <authorList>
            <person name="de Groot N.N."/>
        </authorList>
    </citation>
    <scope>NUCLEOTIDE SEQUENCE [LARGE SCALE GENOMIC DNA]</scope>
    <source>
        <strain evidence="1 2">CGMCC 1.12333</strain>
    </source>
</reference>
<proteinExistence type="predicted"/>
<name>A0A1I7I8I6_9FLAO</name>
<dbReference type="RefSeq" id="WP_093026026.1">
    <property type="nucleotide sequence ID" value="NZ_FPBK01000013.1"/>
</dbReference>